<reference evidence="7 8" key="1">
    <citation type="submission" date="2020-08" db="EMBL/GenBank/DDBJ databases">
        <title>Genome sequence of Diaphorobacter ruginosibacter DSM 27467T.</title>
        <authorList>
            <person name="Hyun D.-W."/>
            <person name="Bae J.-W."/>
        </authorList>
    </citation>
    <scope>NUCLEOTIDE SEQUENCE [LARGE SCALE GENOMIC DNA]</scope>
    <source>
        <strain evidence="7 8">DSM 27467</strain>
    </source>
</reference>
<dbReference type="KEGG" id="drg:H9K76_00460"/>
<accession>A0A7G9RUU6</accession>
<proteinExistence type="predicted"/>
<evidence type="ECO:0000256" key="2">
    <source>
        <dbReference type="ARBA" id="ARBA00022777"/>
    </source>
</evidence>
<dbReference type="Pfam" id="PF02518">
    <property type="entry name" value="HATPase_c"/>
    <property type="match status" value="1"/>
</dbReference>
<dbReference type="InterPro" id="IPR003594">
    <property type="entry name" value="HATPase_dom"/>
</dbReference>
<dbReference type="InterPro" id="IPR036890">
    <property type="entry name" value="HATPase_C_sf"/>
</dbReference>
<evidence type="ECO:0000313" key="7">
    <source>
        <dbReference type="EMBL" id="QNN59371.1"/>
    </source>
</evidence>
<keyword evidence="5" id="KW-1133">Transmembrane helix</keyword>
<dbReference type="Gene3D" id="3.30.565.10">
    <property type="entry name" value="Histidine kinase-like ATPase, C-terminal domain"/>
    <property type="match status" value="1"/>
</dbReference>
<feature type="coiled-coil region" evidence="4">
    <location>
        <begin position="413"/>
        <end position="440"/>
    </location>
</feature>
<dbReference type="GO" id="GO:0000160">
    <property type="term" value="P:phosphorelay signal transduction system"/>
    <property type="evidence" value="ECO:0007669"/>
    <property type="project" value="UniProtKB-KW"/>
</dbReference>
<keyword evidence="8" id="KW-1185">Reference proteome</keyword>
<protein>
    <submittedName>
        <fullName evidence="7">Histidine kinase</fullName>
    </submittedName>
</protein>
<dbReference type="EMBL" id="CP060714">
    <property type="protein sequence ID" value="QNN59371.1"/>
    <property type="molecule type" value="Genomic_DNA"/>
</dbReference>
<dbReference type="SUPFAM" id="SSF55874">
    <property type="entry name" value="ATPase domain of HSP90 chaperone/DNA topoisomerase II/histidine kinase"/>
    <property type="match status" value="1"/>
</dbReference>
<name>A0A7G9RUU6_9BURK</name>
<sequence>MVVAWAGCALPAAAQTHVTEALVWPSPSTAWMPPQALDAAALDAADRAVLDAATPWQPVALPHARPRARWGGLGQSLRVDVPEVLWYRMQLPAEALDGMAEGVRLYLPRWQTVGTLGVYVGGRLAWQSGGGDGDRLWNGFNHPVWIDLGGLARPGGPAQVHVRMASLPGVGGMLSSLWAGPAQELLPSWRWRTFWQTSLVSYWRAGFLMLSLFALALWFKYRRSRRDEVRLFLLFFVMSACQSVAALLFLVDDEGLDVDFAWFSWLTLVALLAALVCMFHFLCRVQGQHWPRLGRALPLYLGVVAVLTLPTWWSAYLALVPLLRLLLAPAVLALLVAVAVGAWRLRSRSSLMLAVWAAMVPPIGLHDMAMQSYRFDVEGVYLSPYVSVGLFMLFLVIVFTRYSRAQDLAARAHATLAERLAAQERELLQAHERLRLAEREQTLLHERQRLMREMHDGVGSSLISALRLVEEAPADTVDVAQMLRECIDDLKLSIDSLEPVHADLLALLAALRFRLGPRLEGAGLALRWQVSDLPPLPWLDAQSALHVLRILQEVLTNIVKHSGADDIAVGTMEAARNGMPGVQVWVRDNGRPFIPPVPEALPPGRRGLGNVRSRARALGAHCDWQPAPARGTEFTLWLPLYKQRENADTLQPTISTL</sequence>
<evidence type="ECO:0000256" key="1">
    <source>
        <dbReference type="ARBA" id="ARBA00022679"/>
    </source>
</evidence>
<dbReference type="CDD" id="cd16917">
    <property type="entry name" value="HATPase_UhpB-NarQ-NarX-like"/>
    <property type="match status" value="1"/>
</dbReference>
<feature type="transmembrane region" description="Helical" evidence="5">
    <location>
        <begin position="231"/>
        <end position="250"/>
    </location>
</feature>
<dbReference type="GO" id="GO:0016301">
    <property type="term" value="F:kinase activity"/>
    <property type="evidence" value="ECO:0007669"/>
    <property type="project" value="UniProtKB-KW"/>
</dbReference>
<evidence type="ECO:0000256" key="3">
    <source>
        <dbReference type="ARBA" id="ARBA00023012"/>
    </source>
</evidence>
<keyword evidence="1" id="KW-0808">Transferase</keyword>
<dbReference type="AlphaFoldDB" id="A0A7G9RUU6"/>
<evidence type="ECO:0000256" key="5">
    <source>
        <dbReference type="SAM" id="Phobius"/>
    </source>
</evidence>
<gene>
    <name evidence="7" type="ORF">H9K76_00460</name>
</gene>
<keyword evidence="5" id="KW-0472">Membrane</keyword>
<evidence type="ECO:0000259" key="6">
    <source>
        <dbReference type="Pfam" id="PF02518"/>
    </source>
</evidence>
<feature type="domain" description="Histidine kinase/HSP90-like ATPase" evidence="6">
    <location>
        <begin position="545"/>
        <end position="641"/>
    </location>
</feature>
<keyword evidence="5" id="KW-0812">Transmembrane</keyword>
<feature type="transmembrane region" description="Helical" evidence="5">
    <location>
        <begin position="262"/>
        <end position="285"/>
    </location>
</feature>
<dbReference type="InterPro" id="IPR050482">
    <property type="entry name" value="Sensor_HK_TwoCompSys"/>
</dbReference>
<feature type="transmembrane region" description="Helical" evidence="5">
    <location>
        <begin position="381"/>
        <end position="402"/>
    </location>
</feature>
<organism evidence="7 8">
    <name type="scientific">Diaphorobacter ruginosibacter</name>
    <dbReference type="NCBI Taxonomy" id="1715720"/>
    <lineage>
        <taxon>Bacteria</taxon>
        <taxon>Pseudomonadati</taxon>
        <taxon>Pseudomonadota</taxon>
        <taxon>Betaproteobacteria</taxon>
        <taxon>Burkholderiales</taxon>
        <taxon>Comamonadaceae</taxon>
        <taxon>Diaphorobacter</taxon>
    </lineage>
</organism>
<dbReference type="Proteomes" id="UP000515811">
    <property type="component" value="Chromosome"/>
</dbReference>
<keyword evidence="4" id="KW-0175">Coiled coil</keyword>
<feature type="transmembrane region" description="Helical" evidence="5">
    <location>
        <begin position="350"/>
        <end position="369"/>
    </location>
</feature>
<dbReference type="PANTHER" id="PTHR24421:SF58">
    <property type="entry name" value="SIGNAL TRANSDUCTION HISTIDINE-PROTEIN KINASE_PHOSPHATASE UHPB"/>
    <property type="match status" value="1"/>
</dbReference>
<feature type="transmembrane region" description="Helical" evidence="5">
    <location>
        <begin position="297"/>
        <end position="316"/>
    </location>
</feature>
<evidence type="ECO:0000256" key="4">
    <source>
        <dbReference type="SAM" id="Coils"/>
    </source>
</evidence>
<feature type="transmembrane region" description="Helical" evidence="5">
    <location>
        <begin position="322"/>
        <end position="343"/>
    </location>
</feature>
<keyword evidence="3" id="KW-0902">Two-component regulatory system</keyword>
<keyword evidence="2 7" id="KW-0418">Kinase</keyword>
<feature type="transmembrane region" description="Helical" evidence="5">
    <location>
        <begin position="202"/>
        <end position="219"/>
    </location>
</feature>
<dbReference type="PANTHER" id="PTHR24421">
    <property type="entry name" value="NITRATE/NITRITE SENSOR PROTEIN NARX-RELATED"/>
    <property type="match status" value="1"/>
</dbReference>
<evidence type="ECO:0000313" key="8">
    <source>
        <dbReference type="Proteomes" id="UP000515811"/>
    </source>
</evidence>